<keyword evidence="1" id="KW-1133">Transmembrane helix</keyword>
<dbReference type="AlphaFoldDB" id="A0A4S3THQ4"/>
<dbReference type="RefSeq" id="WP_141466766.1">
    <property type="nucleotide sequence ID" value="NZ_RBZW01000077.1"/>
</dbReference>
<feature type="transmembrane region" description="Helical" evidence="1">
    <location>
        <begin position="47"/>
        <end position="76"/>
    </location>
</feature>
<keyword evidence="1" id="KW-0472">Membrane</keyword>
<organism evidence="2 3">
    <name type="scientific">Salinadaptatus halalkaliphilus</name>
    <dbReference type="NCBI Taxonomy" id="2419781"/>
    <lineage>
        <taxon>Archaea</taxon>
        <taxon>Methanobacteriati</taxon>
        <taxon>Methanobacteriota</taxon>
        <taxon>Stenosarchaea group</taxon>
        <taxon>Halobacteria</taxon>
        <taxon>Halobacteriales</taxon>
        <taxon>Natrialbaceae</taxon>
        <taxon>Salinadaptatus</taxon>
    </lineage>
</organism>
<dbReference type="PANTHER" id="PTHR34703">
    <property type="entry name" value="ANTIPORTER SUBUNIT MNHG2-RELATED"/>
    <property type="match status" value="1"/>
</dbReference>
<dbReference type="GO" id="GO:0015385">
    <property type="term" value="F:sodium:proton antiporter activity"/>
    <property type="evidence" value="ECO:0007669"/>
    <property type="project" value="TreeGrafter"/>
</dbReference>
<keyword evidence="3" id="KW-1185">Reference proteome</keyword>
<reference evidence="2 3" key="1">
    <citation type="submission" date="2018-10" db="EMBL/GenBank/DDBJ databases">
        <title>Natronolimnobius sp. XQ-INN 246 isolated from Inner Mongolia Autonomous Region of China.</title>
        <authorList>
            <person name="Xue Q."/>
        </authorList>
    </citation>
    <scope>NUCLEOTIDE SEQUENCE [LARGE SCALE GENOMIC DNA]</scope>
    <source>
        <strain evidence="2 3">XQ-INN 246</strain>
    </source>
</reference>
<dbReference type="Proteomes" id="UP000318864">
    <property type="component" value="Unassembled WGS sequence"/>
</dbReference>
<protein>
    <submittedName>
        <fullName evidence="2">Monovalent cation/H(+) antiporter subunit G</fullName>
    </submittedName>
</protein>
<proteinExistence type="predicted"/>
<keyword evidence="1" id="KW-0812">Transmembrane</keyword>
<dbReference type="Pfam" id="PF03334">
    <property type="entry name" value="PhaG_MnhG_YufB"/>
    <property type="match status" value="1"/>
</dbReference>
<dbReference type="EMBL" id="RBZW01000077">
    <property type="protein sequence ID" value="THE62753.1"/>
    <property type="molecule type" value="Genomic_DNA"/>
</dbReference>
<dbReference type="OrthoDB" id="19138at2157"/>
<dbReference type="PANTHER" id="PTHR34703:SF1">
    <property type="entry name" value="ANTIPORTER SUBUNIT MNHG2-RELATED"/>
    <property type="match status" value="1"/>
</dbReference>
<dbReference type="InterPro" id="IPR005133">
    <property type="entry name" value="PhaG_MnhG_YufB"/>
</dbReference>
<comment type="caution">
    <text evidence="2">The sequence shown here is derived from an EMBL/GenBank/DDBJ whole genome shotgun (WGS) entry which is preliminary data.</text>
</comment>
<evidence type="ECO:0000256" key="1">
    <source>
        <dbReference type="SAM" id="Phobius"/>
    </source>
</evidence>
<gene>
    <name evidence="2" type="ORF">D8Y22_22050</name>
</gene>
<sequence>MTLITALVIAFAALGVFFTFVAAVGMIRLPDIYSRTHAATKADTLGAGFSILAVALYFGTAGEILRAGLLVVFVYYTNPTAAHAIARAAYSRDIDVWTTKDDDSSEETA</sequence>
<dbReference type="NCBIfam" id="NF009314">
    <property type="entry name" value="PRK12674.1-2"/>
    <property type="match status" value="1"/>
</dbReference>
<dbReference type="NCBIfam" id="TIGR01300">
    <property type="entry name" value="CPA3_mnhG_phaG"/>
    <property type="match status" value="1"/>
</dbReference>
<name>A0A4S3THQ4_9EURY</name>
<evidence type="ECO:0000313" key="2">
    <source>
        <dbReference type="EMBL" id="THE62753.1"/>
    </source>
</evidence>
<evidence type="ECO:0000313" key="3">
    <source>
        <dbReference type="Proteomes" id="UP000318864"/>
    </source>
</evidence>
<accession>A0A4S3THQ4</accession>